<protein>
    <submittedName>
        <fullName evidence="2">Uncharacterized protein</fullName>
    </submittedName>
</protein>
<dbReference type="EMBL" id="LXQA010052717">
    <property type="protein sequence ID" value="MCI03601.1"/>
    <property type="molecule type" value="Genomic_DNA"/>
</dbReference>
<proteinExistence type="predicted"/>
<dbReference type="AlphaFoldDB" id="A0A392NUU6"/>
<feature type="non-terminal residue" evidence="2">
    <location>
        <position position="1"/>
    </location>
</feature>
<name>A0A392NUU6_9FABA</name>
<feature type="region of interest" description="Disordered" evidence="1">
    <location>
        <begin position="35"/>
        <end position="62"/>
    </location>
</feature>
<dbReference type="Proteomes" id="UP000265520">
    <property type="component" value="Unassembled WGS sequence"/>
</dbReference>
<feature type="compositionally biased region" description="Polar residues" evidence="1">
    <location>
        <begin position="40"/>
        <end position="53"/>
    </location>
</feature>
<organism evidence="2 3">
    <name type="scientific">Trifolium medium</name>
    <dbReference type="NCBI Taxonomy" id="97028"/>
    <lineage>
        <taxon>Eukaryota</taxon>
        <taxon>Viridiplantae</taxon>
        <taxon>Streptophyta</taxon>
        <taxon>Embryophyta</taxon>
        <taxon>Tracheophyta</taxon>
        <taxon>Spermatophyta</taxon>
        <taxon>Magnoliopsida</taxon>
        <taxon>eudicotyledons</taxon>
        <taxon>Gunneridae</taxon>
        <taxon>Pentapetalae</taxon>
        <taxon>rosids</taxon>
        <taxon>fabids</taxon>
        <taxon>Fabales</taxon>
        <taxon>Fabaceae</taxon>
        <taxon>Papilionoideae</taxon>
        <taxon>50 kb inversion clade</taxon>
        <taxon>NPAAA clade</taxon>
        <taxon>Hologalegina</taxon>
        <taxon>IRL clade</taxon>
        <taxon>Trifolieae</taxon>
        <taxon>Trifolium</taxon>
    </lineage>
</organism>
<evidence type="ECO:0000313" key="3">
    <source>
        <dbReference type="Proteomes" id="UP000265520"/>
    </source>
</evidence>
<accession>A0A392NUU6</accession>
<sequence>KFPAFDLENKVVFNGDGIVMKPINEDILKACESAKHREGPQNTHESNTVSNNADMIRPCKGVRSHKPNCTVKDFVKK</sequence>
<comment type="caution">
    <text evidence="2">The sequence shown here is derived from an EMBL/GenBank/DDBJ whole genome shotgun (WGS) entry which is preliminary data.</text>
</comment>
<keyword evidence="3" id="KW-1185">Reference proteome</keyword>
<reference evidence="2 3" key="1">
    <citation type="journal article" date="2018" name="Front. Plant Sci.">
        <title>Red Clover (Trifolium pratense) and Zigzag Clover (T. medium) - A Picture of Genomic Similarities and Differences.</title>
        <authorList>
            <person name="Dluhosova J."/>
            <person name="Istvanek J."/>
            <person name="Nedelnik J."/>
            <person name="Repkova J."/>
        </authorList>
    </citation>
    <scope>NUCLEOTIDE SEQUENCE [LARGE SCALE GENOMIC DNA]</scope>
    <source>
        <strain evidence="3">cv. 10/8</strain>
        <tissue evidence="2">Leaf</tissue>
    </source>
</reference>
<evidence type="ECO:0000256" key="1">
    <source>
        <dbReference type="SAM" id="MobiDB-lite"/>
    </source>
</evidence>
<evidence type="ECO:0000313" key="2">
    <source>
        <dbReference type="EMBL" id="MCI03601.1"/>
    </source>
</evidence>